<evidence type="ECO:0000313" key="1">
    <source>
        <dbReference type="EMBL" id="QHI68089.1"/>
    </source>
</evidence>
<evidence type="ECO:0000313" key="2">
    <source>
        <dbReference type="Proteomes" id="UP000464954"/>
    </source>
</evidence>
<keyword evidence="2" id="KW-1185">Reference proteome</keyword>
<dbReference type="RefSeq" id="WP_160626123.1">
    <property type="nucleotide sequence ID" value="NZ_CP047593.1"/>
</dbReference>
<dbReference type="GO" id="GO:0000030">
    <property type="term" value="F:mannosyltransferase activity"/>
    <property type="evidence" value="ECO:0007669"/>
    <property type="project" value="TreeGrafter"/>
</dbReference>
<dbReference type="PANTHER" id="PTHR32385">
    <property type="entry name" value="MANNOSYL PHOSPHORYLINOSITOL CERAMIDE SYNTHASE"/>
    <property type="match status" value="1"/>
</dbReference>
<dbReference type="InterPro" id="IPR008441">
    <property type="entry name" value="AfumC-like_glycosyl_Trfase"/>
</dbReference>
<dbReference type="Gene3D" id="3.90.550.20">
    <property type="match status" value="1"/>
</dbReference>
<dbReference type="GO" id="GO:0016020">
    <property type="term" value="C:membrane"/>
    <property type="evidence" value="ECO:0007669"/>
    <property type="project" value="GOC"/>
</dbReference>
<dbReference type="Proteomes" id="UP000464954">
    <property type="component" value="Chromosome"/>
</dbReference>
<name>A0A6P1LZW9_9BACT</name>
<dbReference type="InterPro" id="IPR051706">
    <property type="entry name" value="Glycosyltransferase_domain"/>
</dbReference>
<dbReference type="SUPFAM" id="SSF53448">
    <property type="entry name" value="Nucleotide-diphospho-sugar transferases"/>
    <property type="match status" value="1"/>
</dbReference>
<proteinExistence type="predicted"/>
<dbReference type="InterPro" id="IPR029044">
    <property type="entry name" value="Nucleotide-diphossugar_trans"/>
</dbReference>
<sequence length="314" mass="37842">MSFDSLIKFGYNLLYRMKFYEARLIWYQFFNTISPLKSEEIRRKIDSAVHEKRCSTVAEKYLERLEKDEHFEHFKSPPAGEKIIWQCWFQGEENAPEVIKKCFETVKKFCGDYKRIVLSEKNIHEYVEFPDFILKKYEKGIICKAHFSDLLRVYLLSEYGGVWLDASVYLIRPIPEDILDADFFVFKRPKTKPNSRIIGNWFIVSKPHSILIEMIKESLTLFWKDEHDEIDYFIMHYLFSVAVRKNSLFQNEFEKIPFYSNRKPHRFDRLLHSKTGYSDSRLRKYHNAFFCQKLFHRHPLAGELLNRINKLNLN</sequence>
<reference evidence="1 2" key="1">
    <citation type="submission" date="2020-01" db="EMBL/GenBank/DDBJ databases">
        <title>Ponticoccus aerotolerans gen. nov., sp. nov., an anaerobic bacterium and proposal of Ponticoccusceae fam. nov., Ponticoccusles ord. nov. and Ponticoccuse classis nov. in the phylum Kiritimatiellaeota.</title>
        <authorList>
            <person name="Zhou L.Y."/>
            <person name="Du Z.J."/>
        </authorList>
    </citation>
    <scope>NUCLEOTIDE SEQUENCE [LARGE SCALE GENOMIC DNA]</scope>
    <source>
        <strain evidence="1 2">S-5007</strain>
    </source>
</reference>
<dbReference type="KEGG" id="taer:GT409_01015"/>
<evidence type="ECO:0008006" key="3">
    <source>
        <dbReference type="Google" id="ProtNLM"/>
    </source>
</evidence>
<dbReference type="GO" id="GO:0051999">
    <property type="term" value="P:mannosyl-inositol phosphorylceramide biosynthetic process"/>
    <property type="evidence" value="ECO:0007669"/>
    <property type="project" value="TreeGrafter"/>
</dbReference>
<dbReference type="EMBL" id="CP047593">
    <property type="protein sequence ID" value="QHI68089.1"/>
    <property type="molecule type" value="Genomic_DNA"/>
</dbReference>
<protein>
    <recommendedName>
        <fullName evidence="3">Capsular polysaccharide synthesis protein</fullName>
    </recommendedName>
</protein>
<dbReference type="AlphaFoldDB" id="A0A6P1LZW9"/>
<dbReference type="PANTHER" id="PTHR32385:SF15">
    <property type="entry name" value="INOSITOL PHOSPHOCERAMIDE MANNOSYLTRANSFERASE 1"/>
    <property type="match status" value="1"/>
</dbReference>
<accession>A0A6P1LZW9</accession>
<gene>
    <name evidence="1" type="ORF">GT409_01015</name>
</gene>
<organism evidence="1 2">
    <name type="scientific">Tichowtungia aerotolerans</name>
    <dbReference type="NCBI Taxonomy" id="2697043"/>
    <lineage>
        <taxon>Bacteria</taxon>
        <taxon>Pseudomonadati</taxon>
        <taxon>Kiritimatiellota</taxon>
        <taxon>Tichowtungiia</taxon>
        <taxon>Tichowtungiales</taxon>
        <taxon>Tichowtungiaceae</taxon>
        <taxon>Tichowtungia</taxon>
    </lineage>
</organism>
<dbReference type="Pfam" id="PF05704">
    <property type="entry name" value="Caps_synth"/>
    <property type="match status" value="1"/>
</dbReference>